<keyword evidence="10" id="KW-0482">Metalloprotease</keyword>
<dbReference type="GO" id="GO:0004222">
    <property type="term" value="F:metalloendopeptidase activity"/>
    <property type="evidence" value="ECO:0007669"/>
    <property type="project" value="InterPro"/>
</dbReference>
<evidence type="ECO:0000256" key="3">
    <source>
        <dbReference type="ARBA" id="ARBA00022475"/>
    </source>
</evidence>
<accession>A0A382CHP9</accession>
<dbReference type="Pfam" id="PF01435">
    <property type="entry name" value="Peptidase_M48"/>
    <property type="match status" value="1"/>
</dbReference>
<evidence type="ECO:0000256" key="6">
    <source>
        <dbReference type="ARBA" id="ARBA00022723"/>
    </source>
</evidence>
<evidence type="ECO:0000256" key="2">
    <source>
        <dbReference type="ARBA" id="ARBA00004651"/>
    </source>
</evidence>
<sequence length="186" mass="21025">MTAAAIRCANDLKMYQSLLENADVKRVCGRIQRMEEKRDHPGVRRHLLATSVRLGRSMSASLHHMADQCTERLGIDSPLELYAYASPQFNAACFKPEEGRVFIMFSSSLLEAFSDTELLFVMGHELGHHVYQHHELPIGYILRGPEPIPPMLALNLFTWSRYAEVSADRAGAYCARDLQSVTRALF</sequence>
<dbReference type="AlphaFoldDB" id="A0A382CHP9"/>
<dbReference type="Gene3D" id="3.30.2010.10">
    <property type="entry name" value="Metalloproteases ('zincins'), catalytic domain"/>
    <property type="match status" value="1"/>
</dbReference>
<dbReference type="InterPro" id="IPR001915">
    <property type="entry name" value="Peptidase_M48"/>
</dbReference>
<feature type="domain" description="Peptidase M48" evidence="12">
    <location>
        <begin position="60"/>
        <end position="134"/>
    </location>
</feature>
<evidence type="ECO:0000256" key="10">
    <source>
        <dbReference type="ARBA" id="ARBA00023049"/>
    </source>
</evidence>
<evidence type="ECO:0000259" key="12">
    <source>
        <dbReference type="Pfam" id="PF01435"/>
    </source>
</evidence>
<dbReference type="GO" id="GO:0006508">
    <property type="term" value="P:proteolysis"/>
    <property type="evidence" value="ECO:0007669"/>
    <property type="project" value="UniProtKB-KW"/>
</dbReference>
<evidence type="ECO:0000256" key="9">
    <source>
        <dbReference type="ARBA" id="ARBA00022989"/>
    </source>
</evidence>
<keyword evidence="5" id="KW-0812">Transmembrane</keyword>
<keyword evidence="6" id="KW-0479">Metal-binding</keyword>
<dbReference type="CDD" id="cd07325">
    <property type="entry name" value="M48_Ste24p_like"/>
    <property type="match status" value="1"/>
</dbReference>
<comment type="cofactor">
    <cofactor evidence="1">
        <name>Zn(2+)</name>
        <dbReference type="ChEBI" id="CHEBI:29105"/>
    </cofactor>
</comment>
<evidence type="ECO:0000256" key="8">
    <source>
        <dbReference type="ARBA" id="ARBA00022833"/>
    </source>
</evidence>
<dbReference type="EMBL" id="UINC01034463">
    <property type="protein sequence ID" value="SVB25332.1"/>
    <property type="molecule type" value="Genomic_DNA"/>
</dbReference>
<dbReference type="PANTHER" id="PTHR43221:SF1">
    <property type="entry name" value="PROTEASE HTPX"/>
    <property type="match status" value="1"/>
</dbReference>
<protein>
    <recommendedName>
        <fullName evidence="12">Peptidase M48 domain-containing protein</fullName>
    </recommendedName>
</protein>
<evidence type="ECO:0000256" key="1">
    <source>
        <dbReference type="ARBA" id="ARBA00001947"/>
    </source>
</evidence>
<feature type="non-terminal residue" evidence="13">
    <location>
        <position position="186"/>
    </location>
</feature>
<evidence type="ECO:0000256" key="5">
    <source>
        <dbReference type="ARBA" id="ARBA00022692"/>
    </source>
</evidence>
<keyword evidence="9" id="KW-1133">Transmembrane helix</keyword>
<dbReference type="InterPro" id="IPR050083">
    <property type="entry name" value="HtpX_protease"/>
</dbReference>
<organism evidence="13">
    <name type="scientific">marine metagenome</name>
    <dbReference type="NCBI Taxonomy" id="408172"/>
    <lineage>
        <taxon>unclassified sequences</taxon>
        <taxon>metagenomes</taxon>
        <taxon>ecological metagenomes</taxon>
    </lineage>
</organism>
<evidence type="ECO:0000256" key="11">
    <source>
        <dbReference type="ARBA" id="ARBA00023136"/>
    </source>
</evidence>
<reference evidence="13" key="1">
    <citation type="submission" date="2018-05" db="EMBL/GenBank/DDBJ databases">
        <authorList>
            <person name="Lanie J.A."/>
            <person name="Ng W.-L."/>
            <person name="Kazmierczak K.M."/>
            <person name="Andrzejewski T.M."/>
            <person name="Davidsen T.M."/>
            <person name="Wayne K.J."/>
            <person name="Tettelin H."/>
            <person name="Glass J.I."/>
            <person name="Rusch D."/>
            <person name="Podicherti R."/>
            <person name="Tsui H.-C.T."/>
            <person name="Winkler M.E."/>
        </authorList>
    </citation>
    <scope>NUCLEOTIDE SEQUENCE</scope>
</reference>
<evidence type="ECO:0000256" key="7">
    <source>
        <dbReference type="ARBA" id="ARBA00022801"/>
    </source>
</evidence>
<keyword evidence="11" id="KW-0472">Membrane</keyword>
<evidence type="ECO:0000256" key="4">
    <source>
        <dbReference type="ARBA" id="ARBA00022670"/>
    </source>
</evidence>
<keyword evidence="8" id="KW-0862">Zinc</keyword>
<evidence type="ECO:0000313" key="13">
    <source>
        <dbReference type="EMBL" id="SVB25332.1"/>
    </source>
</evidence>
<dbReference type="PANTHER" id="PTHR43221">
    <property type="entry name" value="PROTEASE HTPX"/>
    <property type="match status" value="1"/>
</dbReference>
<keyword evidence="4" id="KW-0645">Protease</keyword>
<dbReference type="GO" id="GO:0005886">
    <property type="term" value="C:plasma membrane"/>
    <property type="evidence" value="ECO:0007669"/>
    <property type="project" value="UniProtKB-SubCell"/>
</dbReference>
<keyword evidence="3" id="KW-1003">Cell membrane</keyword>
<name>A0A382CHP9_9ZZZZ</name>
<proteinExistence type="predicted"/>
<dbReference type="GO" id="GO:0046872">
    <property type="term" value="F:metal ion binding"/>
    <property type="evidence" value="ECO:0007669"/>
    <property type="project" value="UniProtKB-KW"/>
</dbReference>
<keyword evidence="7" id="KW-0378">Hydrolase</keyword>
<comment type="subcellular location">
    <subcellularLocation>
        <location evidence="2">Cell membrane</location>
        <topology evidence="2">Multi-pass membrane protein</topology>
    </subcellularLocation>
</comment>
<gene>
    <name evidence="13" type="ORF">METZ01_LOCUS178186</name>
</gene>